<dbReference type="Proteomes" id="UP001328107">
    <property type="component" value="Unassembled WGS sequence"/>
</dbReference>
<name>A0AAN5D350_9BILA</name>
<protein>
    <submittedName>
        <fullName evidence="1">Uncharacterized protein</fullName>
    </submittedName>
</protein>
<keyword evidence="2" id="KW-1185">Reference proteome</keyword>
<proteinExistence type="predicted"/>
<evidence type="ECO:0000313" key="1">
    <source>
        <dbReference type="EMBL" id="GMR55217.1"/>
    </source>
</evidence>
<accession>A0AAN5D350</accession>
<organism evidence="1 2">
    <name type="scientific">Pristionchus mayeri</name>
    <dbReference type="NCBI Taxonomy" id="1317129"/>
    <lineage>
        <taxon>Eukaryota</taxon>
        <taxon>Metazoa</taxon>
        <taxon>Ecdysozoa</taxon>
        <taxon>Nematoda</taxon>
        <taxon>Chromadorea</taxon>
        <taxon>Rhabditida</taxon>
        <taxon>Rhabditina</taxon>
        <taxon>Diplogasteromorpha</taxon>
        <taxon>Diplogasteroidea</taxon>
        <taxon>Neodiplogasteridae</taxon>
        <taxon>Pristionchus</taxon>
    </lineage>
</organism>
<reference evidence="2" key="1">
    <citation type="submission" date="2022-10" db="EMBL/GenBank/DDBJ databases">
        <title>Genome assembly of Pristionchus species.</title>
        <authorList>
            <person name="Yoshida K."/>
            <person name="Sommer R.J."/>
        </authorList>
    </citation>
    <scope>NUCLEOTIDE SEQUENCE [LARGE SCALE GENOMIC DNA]</scope>
    <source>
        <strain evidence="2">RS5460</strain>
    </source>
</reference>
<evidence type="ECO:0000313" key="2">
    <source>
        <dbReference type="Proteomes" id="UP001328107"/>
    </source>
</evidence>
<dbReference type="EMBL" id="BTRK01000005">
    <property type="protein sequence ID" value="GMR55217.1"/>
    <property type="molecule type" value="Genomic_DNA"/>
</dbReference>
<dbReference type="AlphaFoldDB" id="A0AAN5D350"/>
<comment type="caution">
    <text evidence="1">The sequence shown here is derived from an EMBL/GenBank/DDBJ whole genome shotgun (WGS) entry which is preliminary data.</text>
</comment>
<feature type="non-terminal residue" evidence="1">
    <location>
        <position position="103"/>
    </location>
</feature>
<sequence length="103" mass="11551">GDRCVARFGYGDLAHQGCSLNLPQHDLLDGCYGPEDYRLCFCKSKDMCNEESLLNATLNKDKQITCFDKSPNKCSGASCHIAARPEESPVYPKYFRVQTYTTT</sequence>
<feature type="non-terminal residue" evidence="1">
    <location>
        <position position="1"/>
    </location>
</feature>
<gene>
    <name evidence="1" type="ORF">PMAYCL1PPCAC_25412</name>
</gene>